<dbReference type="Proteomes" id="UP000243374">
    <property type="component" value="Unassembled WGS sequence"/>
</dbReference>
<gene>
    <name evidence="3" type="ORF">SAMN04487865_102519</name>
</gene>
<proteinExistence type="predicted"/>
<organism evidence="3 4">
    <name type="scientific">Succinivibrio dextrinosolvens</name>
    <dbReference type="NCBI Taxonomy" id="83771"/>
    <lineage>
        <taxon>Bacteria</taxon>
        <taxon>Pseudomonadati</taxon>
        <taxon>Pseudomonadota</taxon>
        <taxon>Gammaproteobacteria</taxon>
        <taxon>Aeromonadales</taxon>
        <taxon>Succinivibrionaceae</taxon>
        <taxon>Succinivibrio</taxon>
    </lineage>
</organism>
<evidence type="ECO:0000313" key="4">
    <source>
        <dbReference type="Proteomes" id="UP000243374"/>
    </source>
</evidence>
<dbReference type="AlphaFoldDB" id="A0A662ZAK7"/>
<keyword evidence="4" id="KW-1185">Reference proteome</keyword>
<evidence type="ECO:0000256" key="1">
    <source>
        <dbReference type="SAM" id="MobiDB-lite"/>
    </source>
</evidence>
<feature type="region of interest" description="Disordered" evidence="1">
    <location>
        <begin position="234"/>
        <end position="284"/>
    </location>
</feature>
<accession>A0A662ZAK7</accession>
<dbReference type="EMBL" id="FOSF01000025">
    <property type="protein sequence ID" value="SFK10499.1"/>
    <property type="molecule type" value="Genomic_DNA"/>
</dbReference>
<reference evidence="3 4" key="1">
    <citation type="submission" date="2016-10" db="EMBL/GenBank/DDBJ databases">
        <authorList>
            <person name="Varghese N."/>
            <person name="Submissions S."/>
        </authorList>
    </citation>
    <scope>NUCLEOTIDE SEQUENCE [LARGE SCALE GENOMIC DNA]</scope>
    <source>
        <strain evidence="3 4">22B</strain>
    </source>
</reference>
<feature type="compositionally biased region" description="Polar residues" evidence="1">
    <location>
        <begin position="272"/>
        <end position="284"/>
    </location>
</feature>
<sequence length="284" mass="30830">MKIVSLLLIPLVFCCSEPVQASEISVCSLSYRPKTNETAFAAVGSSLKIADETCTNHYLIIPFDTVSNAITIPQGEYKAVSIDEEEVLFSTDNGSGVKVKSCPVCDPIDYLVIKKKTPKTLCVKSALKVNSCAVNDSISYVVTKKSHTTEGLCAPSLVYFGRDGNTLKFAVNDCTSISKPTLSYDLSFGDEIRFLDEQIKIHKADNKGIFYSRMEPPALKINDLLTRAQLEQELNTTENDTTDESGDKIASTQNETSTPPSEAVTDTGAVPAQNTEESNGDTTQ</sequence>
<feature type="signal peptide" evidence="2">
    <location>
        <begin position="1"/>
        <end position="21"/>
    </location>
</feature>
<feature type="compositionally biased region" description="Polar residues" evidence="1">
    <location>
        <begin position="250"/>
        <end position="260"/>
    </location>
</feature>
<evidence type="ECO:0000313" key="3">
    <source>
        <dbReference type="EMBL" id="SFK10499.1"/>
    </source>
</evidence>
<name>A0A662ZAK7_9GAMM</name>
<evidence type="ECO:0000256" key="2">
    <source>
        <dbReference type="SAM" id="SignalP"/>
    </source>
</evidence>
<protein>
    <submittedName>
        <fullName evidence="3">Uncharacterized protein</fullName>
    </submittedName>
</protein>
<keyword evidence="2" id="KW-0732">Signal</keyword>
<feature type="chain" id="PRO_5024858935" evidence="2">
    <location>
        <begin position="22"/>
        <end position="284"/>
    </location>
</feature>